<organism evidence="2 3">
    <name type="scientific">Gonium pectorale</name>
    <name type="common">Green alga</name>
    <dbReference type="NCBI Taxonomy" id="33097"/>
    <lineage>
        <taxon>Eukaryota</taxon>
        <taxon>Viridiplantae</taxon>
        <taxon>Chlorophyta</taxon>
        <taxon>core chlorophytes</taxon>
        <taxon>Chlorophyceae</taxon>
        <taxon>CS clade</taxon>
        <taxon>Chlamydomonadales</taxon>
        <taxon>Volvocaceae</taxon>
        <taxon>Gonium</taxon>
    </lineage>
</organism>
<feature type="region of interest" description="Disordered" evidence="1">
    <location>
        <begin position="1"/>
        <end position="118"/>
    </location>
</feature>
<protein>
    <submittedName>
        <fullName evidence="2">Uncharacterized protein</fullName>
    </submittedName>
</protein>
<gene>
    <name evidence="2" type="ORF">GPECTOR_14g219</name>
</gene>
<evidence type="ECO:0000313" key="2">
    <source>
        <dbReference type="EMBL" id="KXZ50976.1"/>
    </source>
</evidence>
<reference evidence="3" key="1">
    <citation type="journal article" date="2016" name="Nat. Commun.">
        <title>The Gonium pectorale genome demonstrates co-option of cell cycle regulation during the evolution of multicellularity.</title>
        <authorList>
            <person name="Hanschen E.R."/>
            <person name="Marriage T.N."/>
            <person name="Ferris P.J."/>
            <person name="Hamaji T."/>
            <person name="Toyoda A."/>
            <person name="Fujiyama A."/>
            <person name="Neme R."/>
            <person name="Noguchi H."/>
            <person name="Minakuchi Y."/>
            <person name="Suzuki M."/>
            <person name="Kawai-Toyooka H."/>
            <person name="Smith D.R."/>
            <person name="Sparks H."/>
            <person name="Anderson J."/>
            <person name="Bakaric R."/>
            <person name="Luria V."/>
            <person name="Karger A."/>
            <person name="Kirschner M.W."/>
            <person name="Durand P.M."/>
            <person name="Michod R.E."/>
            <person name="Nozaki H."/>
            <person name="Olson B.J."/>
        </authorList>
    </citation>
    <scope>NUCLEOTIDE SEQUENCE [LARGE SCALE GENOMIC DNA]</scope>
    <source>
        <strain evidence="3">NIES-2863</strain>
    </source>
</reference>
<feature type="compositionally biased region" description="Basic and acidic residues" evidence="1">
    <location>
        <begin position="54"/>
        <end position="74"/>
    </location>
</feature>
<evidence type="ECO:0000313" key="3">
    <source>
        <dbReference type="Proteomes" id="UP000075714"/>
    </source>
</evidence>
<proteinExistence type="predicted"/>
<dbReference type="AlphaFoldDB" id="A0A150GM93"/>
<feature type="compositionally biased region" description="Basic and acidic residues" evidence="1">
    <location>
        <begin position="16"/>
        <end position="27"/>
    </location>
</feature>
<feature type="compositionally biased region" description="Polar residues" evidence="1">
    <location>
        <begin position="28"/>
        <end position="38"/>
    </location>
</feature>
<keyword evidence="3" id="KW-1185">Reference proteome</keyword>
<dbReference type="Proteomes" id="UP000075714">
    <property type="component" value="Unassembled WGS sequence"/>
</dbReference>
<dbReference type="EMBL" id="LSYV01000015">
    <property type="protein sequence ID" value="KXZ50976.1"/>
    <property type="molecule type" value="Genomic_DNA"/>
</dbReference>
<feature type="compositionally biased region" description="Polar residues" evidence="1">
    <location>
        <begin position="79"/>
        <end position="93"/>
    </location>
</feature>
<evidence type="ECO:0000256" key="1">
    <source>
        <dbReference type="SAM" id="MobiDB-lite"/>
    </source>
</evidence>
<accession>A0A150GM93</accession>
<dbReference type="OrthoDB" id="547810at2759"/>
<name>A0A150GM93_GONPE</name>
<comment type="caution">
    <text evidence="2">The sequence shown here is derived from an EMBL/GenBank/DDBJ whole genome shotgun (WGS) entry which is preliminary data.</text>
</comment>
<sequence length="118" mass="12807">MNVRPVAQGEGGQEEDTLRETLKKRTSEQQYSSTTQPGETPVHGVPEEQQPGYYHEDREQLKRTGAVVHEEVGRRNAGGSETRSAPESGTESRTAGEKPSPASRSDEDIASAPESGTR</sequence>